<evidence type="ECO:0000313" key="3">
    <source>
        <dbReference type="Proteomes" id="UP000050865"/>
    </source>
</evidence>
<feature type="transmembrane region" description="Helical" evidence="1">
    <location>
        <begin position="148"/>
        <end position="166"/>
    </location>
</feature>
<comment type="caution">
    <text evidence="2">The sequence shown here is derived from an EMBL/GenBank/DDBJ whole genome shotgun (WGS) entry which is preliminary data.</text>
</comment>
<proteinExistence type="predicted"/>
<evidence type="ECO:0000313" key="2">
    <source>
        <dbReference type="EMBL" id="KRN18344.1"/>
    </source>
</evidence>
<dbReference type="RefSeq" id="WP_056989971.1">
    <property type="nucleotide sequence ID" value="NZ_AYZJ01000093.1"/>
</dbReference>
<feature type="transmembrane region" description="Helical" evidence="1">
    <location>
        <begin position="65"/>
        <end position="84"/>
    </location>
</feature>
<accession>A0A0R2EQ35</accession>
<gene>
    <name evidence="2" type="ORF">FC75_GL000752</name>
</gene>
<evidence type="ECO:0008006" key="4">
    <source>
        <dbReference type="Google" id="ProtNLM"/>
    </source>
</evidence>
<dbReference type="AlphaFoldDB" id="A0A0R2EQ35"/>
<dbReference type="Proteomes" id="UP000050865">
    <property type="component" value="Unassembled WGS sequence"/>
</dbReference>
<feature type="transmembrane region" description="Helical" evidence="1">
    <location>
        <begin position="29"/>
        <end position="53"/>
    </location>
</feature>
<dbReference type="PATRIC" id="fig|1423730.4.peg.786"/>
<protein>
    <recommendedName>
        <fullName evidence="4">Prepilin type IV endopeptidase peptidase domain-containing protein</fullName>
    </recommendedName>
</protein>
<name>A0A0R2EQ35_9LACO</name>
<keyword evidence="1" id="KW-0812">Transmembrane</keyword>
<sequence>MLSLVYLTAAGICLALSRASRGGWFLQIFLLGLGAFVPANWHKVFILLGLAYFGQWDLAERAVPARLFDAWCLVVAIGTPHPHWAVAAAWLITLGALAKLSGGMGSADVFAISVLAFGLPLDHSLLLVLIACLSGLAHYAWHHGTVPLLFHLQIAYLLLALMQSGWQ</sequence>
<keyword evidence="3" id="KW-1185">Reference proteome</keyword>
<dbReference type="EMBL" id="AYZJ01000093">
    <property type="protein sequence ID" value="KRN18344.1"/>
    <property type="molecule type" value="Genomic_DNA"/>
</dbReference>
<organism evidence="2 3">
    <name type="scientific">Lacticaseibacillus camelliae DSM 22697 = JCM 13995</name>
    <dbReference type="NCBI Taxonomy" id="1423730"/>
    <lineage>
        <taxon>Bacteria</taxon>
        <taxon>Bacillati</taxon>
        <taxon>Bacillota</taxon>
        <taxon>Bacilli</taxon>
        <taxon>Lactobacillales</taxon>
        <taxon>Lactobacillaceae</taxon>
        <taxon>Lacticaseibacillus</taxon>
    </lineage>
</organism>
<evidence type="ECO:0000256" key="1">
    <source>
        <dbReference type="SAM" id="Phobius"/>
    </source>
</evidence>
<keyword evidence="1" id="KW-0472">Membrane</keyword>
<keyword evidence="1" id="KW-1133">Transmembrane helix</keyword>
<reference evidence="2 3" key="1">
    <citation type="journal article" date="2015" name="Genome Announc.">
        <title>Expanding the biotechnology potential of lactobacilli through comparative genomics of 213 strains and associated genera.</title>
        <authorList>
            <person name="Sun Z."/>
            <person name="Harris H.M."/>
            <person name="McCann A."/>
            <person name="Guo C."/>
            <person name="Argimon S."/>
            <person name="Zhang W."/>
            <person name="Yang X."/>
            <person name="Jeffery I.B."/>
            <person name="Cooney J.C."/>
            <person name="Kagawa T.F."/>
            <person name="Liu W."/>
            <person name="Song Y."/>
            <person name="Salvetti E."/>
            <person name="Wrobel A."/>
            <person name="Rasinkangas P."/>
            <person name="Parkhill J."/>
            <person name="Rea M.C."/>
            <person name="O'Sullivan O."/>
            <person name="Ritari J."/>
            <person name="Douillard F.P."/>
            <person name="Paul Ross R."/>
            <person name="Yang R."/>
            <person name="Briner A.E."/>
            <person name="Felis G.E."/>
            <person name="de Vos W.M."/>
            <person name="Barrangou R."/>
            <person name="Klaenhammer T.R."/>
            <person name="Caufield P.W."/>
            <person name="Cui Y."/>
            <person name="Zhang H."/>
            <person name="O'Toole P.W."/>
        </authorList>
    </citation>
    <scope>NUCLEOTIDE SEQUENCE [LARGE SCALE GENOMIC DNA]</scope>
    <source>
        <strain evidence="2 3">DSM 22697</strain>
    </source>
</reference>